<gene>
    <name evidence="2" type="ORF">HGA11_09180</name>
</gene>
<dbReference type="RefSeq" id="WP_084621886.1">
    <property type="nucleotide sequence ID" value="NZ_HG322951.1"/>
</dbReference>
<dbReference type="Gene3D" id="3.40.50.1000">
    <property type="entry name" value="HAD superfamily/HAD-like"/>
    <property type="match status" value="1"/>
</dbReference>
<evidence type="ECO:0000259" key="1">
    <source>
        <dbReference type="Pfam" id="PF04389"/>
    </source>
</evidence>
<reference evidence="2 3" key="1">
    <citation type="submission" date="2020-04" db="EMBL/GenBank/DDBJ databases">
        <title>MicrobeNet Type strains.</title>
        <authorList>
            <person name="Nicholson A.C."/>
        </authorList>
    </citation>
    <scope>NUCLEOTIDE SEQUENCE [LARGE SCALE GENOMIC DNA]</scope>
    <source>
        <strain evidence="2 3">ATCC 700731</strain>
    </source>
</reference>
<protein>
    <submittedName>
        <fullName evidence="2">M28 family peptidase</fullName>
    </submittedName>
</protein>
<proteinExistence type="predicted"/>
<sequence>MKLVLFDLGQTLEDGDVLLPGAFEALTGIAELRDSDGNPVLLGLASDFDEPAQQYYEILETLGIRSFFEPVDTHVTLSGEVGAHKPTREFFAKAVAKANPALAFADVLFITENPAHVAAARTLGLAAIQVRPPGGGGGDIGSLAELLPRVQEFAGADWVRLGDTVVRRAATRTAARGRPAQLRLVVQHGRLYQKAHPDVAVISDKGRYLVVDVGPDPSDDVTADDFPCYSVRDVPWGSAVFETRRRIAREPEPAVQKCVDAVSAERYEFDLRTLVGFGTRHSTSAQFGQAADWAQAELETAGYRTRTQTIDVGDRTSRNVIAERDGSAPGPRDVVLVTAHLDSINLAGGPAAPAPGADDNGSGSAGVLTIARAVQHHSGRHDVRFILFGGEEEGLFGSLAYVASLSATERSRIRAVVNMDMIATLNTADPTVLLEGAAVSQRVIDGLADAAHTYTGLTVQTSLNPFNSDHVPFIDRGIAAVLTIEGADGANDHVHSAADTMEFIDVHLAVEILRMNVAFVTAALG</sequence>
<dbReference type="InterPro" id="IPR036412">
    <property type="entry name" value="HAD-like_sf"/>
</dbReference>
<dbReference type="Proteomes" id="UP000518188">
    <property type="component" value="Unassembled WGS sequence"/>
</dbReference>
<dbReference type="GO" id="GO:0006508">
    <property type="term" value="P:proteolysis"/>
    <property type="evidence" value="ECO:0007669"/>
    <property type="project" value="InterPro"/>
</dbReference>
<dbReference type="GO" id="GO:0008235">
    <property type="term" value="F:metalloexopeptidase activity"/>
    <property type="evidence" value="ECO:0007669"/>
    <property type="project" value="InterPro"/>
</dbReference>
<dbReference type="Gene3D" id="3.40.630.10">
    <property type="entry name" value="Zn peptidases"/>
    <property type="match status" value="1"/>
</dbReference>
<dbReference type="Pfam" id="PF04389">
    <property type="entry name" value="Peptidase_M28"/>
    <property type="match status" value="1"/>
</dbReference>
<dbReference type="InterPro" id="IPR007484">
    <property type="entry name" value="Peptidase_M28"/>
</dbReference>
<dbReference type="SUPFAM" id="SSF53187">
    <property type="entry name" value="Zn-dependent exopeptidases"/>
    <property type="match status" value="1"/>
</dbReference>
<organism evidence="2 3">
    <name type="scientific">Mycolicibacterium septicum DSM 44393</name>
    <dbReference type="NCBI Taxonomy" id="1341646"/>
    <lineage>
        <taxon>Bacteria</taxon>
        <taxon>Bacillati</taxon>
        <taxon>Actinomycetota</taxon>
        <taxon>Actinomycetes</taxon>
        <taxon>Mycobacteriales</taxon>
        <taxon>Mycobacteriaceae</taxon>
        <taxon>Mycolicibacterium</taxon>
    </lineage>
</organism>
<accession>A0A7X6MNS0</accession>
<dbReference type="EMBL" id="JAAXPJ010000003">
    <property type="protein sequence ID" value="NKZ11148.1"/>
    <property type="molecule type" value="Genomic_DNA"/>
</dbReference>
<dbReference type="PANTHER" id="PTHR12147">
    <property type="entry name" value="METALLOPEPTIDASE M28 FAMILY MEMBER"/>
    <property type="match status" value="1"/>
</dbReference>
<name>A0A7X6MNS0_9MYCO</name>
<dbReference type="InterPro" id="IPR023214">
    <property type="entry name" value="HAD_sf"/>
</dbReference>
<dbReference type="InterPro" id="IPR045175">
    <property type="entry name" value="M28_fam"/>
</dbReference>
<comment type="caution">
    <text evidence="2">The sequence shown here is derived from an EMBL/GenBank/DDBJ whole genome shotgun (WGS) entry which is preliminary data.</text>
</comment>
<evidence type="ECO:0000313" key="2">
    <source>
        <dbReference type="EMBL" id="NKZ11148.1"/>
    </source>
</evidence>
<dbReference type="AlphaFoldDB" id="A0A7X6MNS0"/>
<dbReference type="PANTHER" id="PTHR12147:SF26">
    <property type="entry name" value="PEPTIDASE M28 DOMAIN-CONTAINING PROTEIN"/>
    <property type="match status" value="1"/>
</dbReference>
<dbReference type="SUPFAM" id="SSF56784">
    <property type="entry name" value="HAD-like"/>
    <property type="match status" value="1"/>
</dbReference>
<feature type="domain" description="Peptidase M28" evidence="1">
    <location>
        <begin position="319"/>
        <end position="518"/>
    </location>
</feature>
<evidence type="ECO:0000313" key="3">
    <source>
        <dbReference type="Proteomes" id="UP000518188"/>
    </source>
</evidence>